<sequence length="408" mass="46492">MSKRIGPSEVDLKEEIGDGSYAVVYKAKYTNNTVAVKKFDGSCPTSCKKQLENEINILGKLNHQNIIKLFGFCDDRNNNFLVLEYMEGGSLIDLLGSNEKIIQSYNLIKDICNGMEYLHANSILHLDLKSPNVLLNKSKDHAKLTDFGISKISTLTTMNSSSVPKSTKSAKGTFRWMAPEISRGIPGMRSSDIWSFGCILIEFMTRKLPFHSLNDQQLFIVLQNEKSDLPINIENLSKIMAGILNECLKREPSARPSFTQLKEMLSKCTQKDFDLARYDQETLRCPIKTINDLNRFIENVKNTTEKDKSKDKEIEELKNKLNEKEKDICSINKNLVDITKKVSDLTINKNAENISQPRPSNYYHHIINPPVYPMNHYSQNRENSVVPKRRNAECGKRNSAGQIPLKFF</sequence>
<evidence type="ECO:0000256" key="6">
    <source>
        <dbReference type="SAM" id="Coils"/>
    </source>
</evidence>
<dbReference type="PROSITE" id="PS50011">
    <property type="entry name" value="PROTEIN_KINASE_DOM"/>
    <property type="match status" value="1"/>
</dbReference>
<evidence type="ECO:0000256" key="2">
    <source>
        <dbReference type="ARBA" id="ARBA00022741"/>
    </source>
</evidence>
<evidence type="ECO:0000256" key="5">
    <source>
        <dbReference type="RuleBase" id="RU000304"/>
    </source>
</evidence>
<dbReference type="SUPFAM" id="SSF56112">
    <property type="entry name" value="Protein kinase-like (PK-like)"/>
    <property type="match status" value="1"/>
</dbReference>
<reference evidence="8 9" key="1">
    <citation type="journal article" date="2018" name="Sci. Rep.">
        <title>Genomic signatures of local adaptation to the degree of environmental predictability in rotifers.</title>
        <authorList>
            <person name="Franch-Gras L."/>
            <person name="Hahn C."/>
            <person name="Garcia-Roger E.M."/>
            <person name="Carmona M.J."/>
            <person name="Serra M."/>
            <person name="Gomez A."/>
        </authorList>
    </citation>
    <scope>NUCLEOTIDE SEQUENCE [LARGE SCALE GENOMIC DNA]</scope>
    <source>
        <strain evidence="8">HYR1</strain>
    </source>
</reference>
<dbReference type="InterPro" id="IPR051681">
    <property type="entry name" value="Ser/Thr_Kinases-Pseudokinases"/>
</dbReference>
<dbReference type="Proteomes" id="UP000276133">
    <property type="component" value="Unassembled WGS sequence"/>
</dbReference>
<dbReference type="InterPro" id="IPR000719">
    <property type="entry name" value="Prot_kinase_dom"/>
</dbReference>
<evidence type="ECO:0000259" key="7">
    <source>
        <dbReference type="PROSITE" id="PS50011"/>
    </source>
</evidence>
<keyword evidence="8" id="KW-0418">Kinase</keyword>
<comment type="similarity">
    <text evidence="5">Belongs to the protein kinase superfamily.</text>
</comment>
<evidence type="ECO:0000256" key="4">
    <source>
        <dbReference type="PROSITE-ProRule" id="PRU10141"/>
    </source>
</evidence>
<dbReference type="GO" id="GO:0004674">
    <property type="term" value="F:protein serine/threonine kinase activity"/>
    <property type="evidence" value="ECO:0007669"/>
    <property type="project" value="UniProtKB-KW"/>
</dbReference>
<dbReference type="Gene3D" id="1.10.510.10">
    <property type="entry name" value="Transferase(Phosphotransferase) domain 1"/>
    <property type="match status" value="1"/>
</dbReference>
<dbReference type="PROSITE" id="PS00107">
    <property type="entry name" value="PROTEIN_KINASE_ATP"/>
    <property type="match status" value="1"/>
</dbReference>
<dbReference type="EMBL" id="REGN01008858">
    <property type="protein sequence ID" value="RNA02488.1"/>
    <property type="molecule type" value="Genomic_DNA"/>
</dbReference>
<evidence type="ECO:0000256" key="1">
    <source>
        <dbReference type="ARBA" id="ARBA00022527"/>
    </source>
</evidence>
<feature type="coiled-coil region" evidence="6">
    <location>
        <begin position="300"/>
        <end position="327"/>
    </location>
</feature>
<comment type="caution">
    <text evidence="8">The sequence shown here is derived from an EMBL/GenBank/DDBJ whole genome shotgun (WGS) entry which is preliminary data.</text>
</comment>
<dbReference type="OrthoDB" id="10261027at2759"/>
<name>A0A3M7PUZ1_BRAPC</name>
<dbReference type="InterPro" id="IPR011009">
    <property type="entry name" value="Kinase-like_dom_sf"/>
</dbReference>
<keyword evidence="6" id="KW-0175">Coiled coil</keyword>
<dbReference type="GO" id="GO:0005524">
    <property type="term" value="F:ATP binding"/>
    <property type="evidence" value="ECO:0007669"/>
    <property type="project" value="UniProtKB-UniRule"/>
</dbReference>
<dbReference type="PROSITE" id="PS00108">
    <property type="entry name" value="PROTEIN_KINASE_ST"/>
    <property type="match status" value="1"/>
</dbReference>
<dbReference type="PRINTS" id="PR00109">
    <property type="entry name" value="TYRKINASE"/>
</dbReference>
<dbReference type="PANTHER" id="PTHR44329">
    <property type="entry name" value="SERINE/THREONINE-PROTEIN KINASE TNNI3K-RELATED"/>
    <property type="match status" value="1"/>
</dbReference>
<proteinExistence type="inferred from homology"/>
<accession>A0A3M7PUZ1</accession>
<evidence type="ECO:0000313" key="8">
    <source>
        <dbReference type="EMBL" id="RNA02488.1"/>
    </source>
</evidence>
<keyword evidence="9" id="KW-1185">Reference proteome</keyword>
<evidence type="ECO:0000313" key="9">
    <source>
        <dbReference type="Proteomes" id="UP000276133"/>
    </source>
</evidence>
<feature type="domain" description="Protein kinase" evidence="7">
    <location>
        <begin position="10"/>
        <end position="265"/>
    </location>
</feature>
<dbReference type="InterPro" id="IPR001245">
    <property type="entry name" value="Ser-Thr/Tyr_kinase_cat_dom"/>
</dbReference>
<organism evidence="8 9">
    <name type="scientific">Brachionus plicatilis</name>
    <name type="common">Marine rotifer</name>
    <name type="synonym">Brachionus muelleri</name>
    <dbReference type="NCBI Taxonomy" id="10195"/>
    <lineage>
        <taxon>Eukaryota</taxon>
        <taxon>Metazoa</taxon>
        <taxon>Spiralia</taxon>
        <taxon>Gnathifera</taxon>
        <taxon>Rotifera</taxon>
        <taxon>Eurotatoria</taxon>
        <taxon>Monogononta</taxon>
        <taxon>Pseudotrocha</taxon>
        <taxon>Ploima</taxon>
        <taxon>Brachionidae</taxon>
        <taxon>Brachionus</taxon>
    </lineage>
</organism>
<dbReference type="Pfam" id="PF00069">
    <property type="entry name" value="Pkinase"/>
    <property type="match status" value="1"/>
</dbReference>
<keyword evidence="8" id="KW-0808">Transferase</keyword>
<keyword evidence="1 5" id="KW-0723">Serine/threonine-protein kinase</keyword>
<gene>
    <name evidence="8" type="ORF">BpHYR1_029647</name>
</gene>
<dbReference type="InterPro" id="IPR008271">
    <property type="entry name" value="Ser/Thr_kinase_AS"/>
</dbReference>
<dbReference type="InterPro" id="IPR017441">
    <property type="entry name" value="Protein_kinase_ATP_BS"/>
</dbReference>
<feature type="binding site" evidence="4">
    <location>
        <position position="38"/>
    </location>
    <ligand>
        <name>ATP</name>
        <dbReference type="ChEBI" id="CHEBI:30616"/>
    </ligand>
</feature>
<evidence type="ECO:0000256" key="3">
    <source>
        <dbReference type="ARBA" id="ARBA00022840"/>
    </source>
</evidence>
<keyword evidence="3 4" id="KW-0067">ATP-binding</keyword>
<dbReference type="STRING" id="10195.A0A3M7PUZ1"/>
<dbReference type="SMART" id="SM00220">
    <property type="entry name" value="S_TKc"/>
    <property type="match status" value="1"/>
</dbReference>
<dbReference type="AlphaFoldDB" id="A0A3M7PUZ1"/>
<keyword evidence="2 4" id="KW-0547">Nucleotide-binding</keyword>
<protein>
    <submittedName>
        <fullName evidence="8">Serine threonine-kinase STY46-like isoform X1</fullName>
    </submittedName>
</protein>